<dbReference type="InterPro" id="IPR012337">
    <property type="entry name" value="RNaseH-like_sf"/>
</dbReference>
<dbReference type="KEGG" id="fcy:FRACYDRAFT_234537"/>
<dbReference type="GO" id="GO:0003676">
    <property type="term" value="F:nucleic acid binding"/>
    <property type="evidence" value="ECO:0007669"/>
    <property type="project" value="InterPro"/>
</dbReference>
<name>A0A1E7FRY6_9STRA</name>
<dbReference type="InterPro" id="IPR036397">
    <property type="entry name" value="RNaseH_sf"/>
</dbReference>
<protein>
    <recommendedName>
        <fullName evidence="2">GAG-pre-integrase domain-containing protein</fullName>
    </recommendedName>
</protein>
<reference evidence="3 4" key="1">
    <citation type="submission" date="2016-09" db="EMBL/GenBank/DDBJ databases">
        <title>Extensive genetic diversity and differential bi-allelic expression allows diatom success in the polar Southern Ocean.</title>
        <authorList>
            <consortium name="DOE Joint Genome Institute"/>
            <person name="Mock T."/>
            <person name="Otillar R.P."/>
            <person name="Strauss J."/>
            <person name="Dupont C."/>
            <person name="Frickenhaus S."/>
            <person name="Maumus F."/>
            <person name="Mcmullan M."/>
            <person name="Sanges R."/>
            <person name="Schmutz J."/>
            <person name="Toseland A."/>
            <person name="Valas R."/>
            <person name="Veluchamy A."/>
            <person name="Ward B.J."/>
            <person name="Allen A."/>
            <person name="Barry K."/>
            <person name="Falciatore A."/>
            <person name="Ferrante M."/>
            <person name="Fortunato A.E."/>
            <person name="Gloeckner G."/>
            <person name="Gruber A."/>
            <person name="Hipkin R."/>
            <person name="Janech M."/>
            <person name="Kroth P."/>
            <person name="Leese F."/>
            <person name="Lindquist E."/>
            <person name="Lyon B.R."/>
            <person name="Martin J."/>
            <person name="Mayer C."/>
            <person name="Parker M."/>
            <person name="Quesneville H."/>
            <person name="Raymond J."/>
            <person name="Uhlig C."/>
            <person name="Valentin K.U."/>
            <person name="Worden A.Z."/>
            <person name="Armbrust E.V."/>
            <person name="Bowler C."/>
            <person name="Green B."/>
            <person name="Moulton V."/>
            <person name="Van Oosterhout C."/>
            <person name="Grigoriev I."/>
        </authorList>
    </citation>
    <scope>NUCLEOTIDE SEQUENCE [LARGE SCALE GENOMIC DNA]</scope>
    <source>
        <strain evidence="3 4">CCMP1102</strain>
    </source>
</reference>
<proteinExistence type="predicted"/>
<dbReference type="AlphaFoldDB" id="A0A1E7FRY6"/>
<dbReference type="EMBL" id="KV784354">
    <property type="protein sequence ID" value="OEU20906.1"/>
    <property type="molecule type" value="Genomic_DNA"/>
</dbReference>
<dbReference type="OrthoDB" id="49158at2759"/>
<sequence>MPKHYSFLSPSSSLHHRILLEARGLQTTLGRYNETLPLISPSIFTSSAKGELPIVIDTGASCSITPLLSDFTSSPTTADTKSLGSLTSASTTVTGQGPIEWKIEDMNGVCRPLPTTAYLVPEATVRLFSPQIYIKENPHTASLYLNATDITLTMACGTLLKFPIQEGSNLPIMLTRDALSQSRLSDCKPVHVASRLSYMNVMSFICTSTYDIFTRDANFSLSNECVFQSPLDDAVFKKSNHNLSTAQQELLLWHYRLGHINLPHVQSLLQKPRPVTSLTEPLFRIIQPSNNKSSHCPLPLCSSCQYAKQKRTKPPSHTTSKPSIAGGLSDNITDPGQRVSVDLYVSATKGRLLHTFGKEKFDDQYSGGAIFVDHASKFIYNNHQLSTTTAESVMSKHLFETYCDSVGVKIKEYMTDNNPFHGDDWKVDCQNQGQTRFFSGVGAHHQNYAERNIQTIFNMARAMMIHFAMHWPQAAETNLWPFAVDHAVYLWNRIPNKSTKLAPIDIFTTLLHFGNNDLQRLHVFGCPVYVLDPSLQDAKKLPKWSRRSRRGIYLGLSKLHSSNVHLVLHPETGHISPQHHLVFDDTFSTVYSDGQFNADVWDSLVTSNLEKHCDVDIPSNHIHNDFFRRATQNENHIFFSLSRGIAHYFLN</sequence>
<dbReference type="InterPro" id="IPR025724">
    <property type="entry name" value="GAG-pre-integrase_dom"/>
</dbReference>
<evidence type="ECO:0000256" key="1">
    <source>
        <dbReference type="SAM" id="MobiDB-lite"/>
    </source>
</evidence>
<dbReference type="Proteomes" id="UP000095751">
    <property type="component" value="Unassembled WGS sequence"/>
</dbReference>
<dbReference type="PANTHER" id="PTHR42648">
    <property type="entry name" value="TRANSPOSASE, PUTATIVE-RELATED"/>
    <property type="match status" value="1"/>
</dbReference>
<dbReference type="InParanoid" id="A0A1E7FRY6"/>
<organism evidence="3 4">
    <name type="scientific">Fragilariopsis cylindrus CCMP1102</name>
    <dbReference type="NCBI Taxonomy" id="635003"/>
    <lineage>
        <taxon>Eukaryota</taxon>
        <taxon>Sar</taxon>
        <taxon>Stramenopiles</taxon>
        <taxon>Ochrophyta</taxon>
        <taxon>Bacillariophyta</taxon>
        <taxon>Bacillariophyceae</taxon>
        <taxon>Bacillariophycidae</taxon>
        <taxon>Bacillariales</taxon>
        <taxon>Bacillariaceae</taxon>
        <taxon>Fragilariopsis</taxon>
    </lineage>
</organism>
<keyword evidence="4" id="KW-1185">Reference proteome</keyword>
<dbReference type="PANTHER" id="PTHR42648:SF18">
    <property type="entry name" value="RETROTRANSPOSON, UNCLASSIFIED-LIKE PROTEIN"/>
    <property type="match status" value="1"/>
</dbReference>
<gene>
    <name evidence="3" type="ORF">FRACYDRAFT_234537</name>
</gene>
<evidence type="ECO:0000259" key="2">
    <source>
        <dbReference type="Pfam" id="PF13976"/>
    </source>
</evidence>
<dbReference type="SUPFAM" id="SSF53098">
    <property type="entry name" value="Ribonuclease H-like"/>
    <property type="match status" value="1"/>
</dbReference>
<dbReference type="Gene3D" id="3.30.420.10">
    <property type="entry name" value="Ribonuclease H-like superfamily/Ribonuclease H"/>
    <property type="match status" value="1"/>
</dbReference>
<evidence type="ECO:0000313" key="4">
    <source>
        <dbReference type="Proteomes" id="UP000095751"/>
    </source>
</evidence>
<dbReference type="Pfam" id="PF13976">
    <property type="entry name" value="gag_pre-integrs"/>
    <property type="match status" value="1"/>
</dbReference>
<accession>A0A1E7FRY6</accession>
<feature type="domain" description="GAG-pre-integrase" evidence="2">
    <location>
        <begin position="236"/>
        <end position="309"/>
    </location>
</feature>
<evidence type="ECO:0000313" key="3">
    <source>
        <dbReference type="EMBL" id="OEU20906.1"/>
    </source>
</evidence>
<dbReference type="InterPro" id="IPR039537">
    <property type="entry name" value="Retrotran_Ty1/copia-like"/>
</dbReference>
<feature type="region of interest" description="Disordered" evidence="1">
    <location>
        <begin position="311"/>
        <end position="331"/>
    </location>
</feature>